<feature type="domain" description="M23ase beta-sheet core" evidence="1">
    <location>
        <begin position="83"/>
        <end position="165"/>
    </location>
</feature>
<name>A0A3S9MZB1_9FLAO</name>
<dbReference type="KEGG" id="noj:EJ995_09320"/>
<dbReference type="OrthoDB" id="1188206at2"/>
<dbReference type="InterPro" id="IPR050570">
    <property type="entry name" value="Cell_wall_metabolism_enzyme"/>
</dbReference>
<proteinExistence type="predicted"/>
<organism evidence="2 3">
    <name type="scientific">Nonlabens ponticola</name>
    <dbReference type="NCBI Taxonomy" id="2496866"/>
    <lineage>
        <taxon>Bacteria</taxon>
        <taxon>Pseudomonadati</taxon>
        <taxon>Bacteroidota</taxon>
        <taxon>Flavobacteriia</taxon>
        <taxon>Flavobacteriales</taxon>
        <taxon>Flavobacteriaceae</taxon>
        <taxon>Nonlabens</taxon>
    </lineage>
</organism>
<accession>A0A3S9MZB1</accession>
<dbReference type="PANTHER" id="PTHR21666">
    <property type="entry name" value="PEPTIDASE-RELATED"/>
    <property type="match status" value="1"/>
</dbReference>
<dbReference type="RefSeq" id="WP_126447868.1">
    <property type="nucleotide sequence ID" value="NZ_CP034549.1"/>
</dbReference>
<dbReference type="CDD" id="cd12797">
    <property type="entry name" value="M23_peptidase"/>
    <property type="match status" value="1"/>
</dbReference>
<dbReference type="Gene3D" id="2.70.70.10">
    <property type="entry name" value="Glucose Permease (Domain IIA)"/>
    <property type="match status" value="1"/>
</dbReference>
<sequence>MLLLTSCKQDKPAATSQSINKKATTITVSETPVFKYDSLYIANSFDYPVGKPSAKGYYNAQKFQENNHLGDDWNAVTGGNSDLGDPIYSIANGYVKSTQDHGGGWGKVVRIIHQMPNGNFMESLYAHCESILVQEGKYVGKGDQIATMGNADAAYLAHLHLEIRDSINRQLGAGYSTDTDGYVDPTAFIS</sequence>
<dbReference type="SUPFAM" id="SSF51261">
    <property type="entry name" value="Duplicated hybrid motif"/>
    <property type="match status" value="1"/>
</dbReference>
<dbReference type="AlphaFoldDB" id="A0A3S9MZB1"/>
<dbReference type="EMBL" id="CP034549">
    <property type="protein sequence ID" value="AZQ44432.1"/>
    <property type="molecule type" value="Genomic_DNA"/>
</dbReference>
<evidence type="ECO:0000313" key="3">
    <source>
        <dbReference type="Proteomes" id="UP000279600"/>
    </source>
</evidence>
<dbReference type="Proteomes" id="UP000279600">
    <property type="component" value="Chromosome"/>
</dbReference>
<evidence type="ECO:0000259" key="1">
    <source>
        <dbReference type="Pfam" id="PF01551"/>
    </source>
</evidence>
<gene>
    <name evidence="2" type="ORF">EJ995_09320</name>
</gene>
<keyword evidence="3" id="KW-1185">Reference proteome</keyword>
<dbReference type="PANTHER" id="PTHR21666:SF270">
    <property type="entry name" value="MUREIN HYDROLASE ACTIVATOR ENVC"/>
    <property type="match status" value="1"/>
</dbReference>
<dbReference type="InterPro" id="IPR016047">
    <property type="entry name" value="M23ase_b-sheet_dom"/>
</dbReference>
<dbReference type="Pfam" id="PF01551">
    <property type="entry name" value="Peptidase_M23"/>
    <property type="match status" value="1"/>
</dbReference>
<protein>
    <submittedName>
        <fullName evidence="2">M23 family metallopeptidase</fullName>
    </submittedName>
</protein>
<reference evidence="2 3" key="1">
    <citation type="submission" date="2018-12" db="EMBL/GenBank/DDBJ databases">
        <title>Complete genome of Nonlabens sp. MJ115.</title>
        <authorList>
            <person name="Choi H.S."/>
            <person name="Jung J."/>
        </authorList>
    </citation>
    <scope>NUCLEOTIDE SEQUENCE [LARGE SCALE GENOMIC DNA]</scope>
    <source>
        <strain evidence="2 3">MJ115</strain>
    </source>
</reference>
<dbReference type="InterPro" id="IPR011055">
    <property type="entry name" value="Dup_hybrid_motif"/>
</dbReference>
<evidence type="ECO:0000313" key="2">
    <source>
        <dbReference type="EMBL" id="AZQ44432.1"/>
    </source>
</evidence>
<dbReference type="GO" id="GO:0004222">
    <property type="term" value="F:metalloendopeptidase activity"/>
    <property type="evidence" value="ECO:0007669"/>
    <property type="project" value="TreeGrafter"/>
</dbReference>